<evidence type="ECO:0000313" key="2">
    <source>
        <dbReference type="Proteomes" id="UP000799753"/>
    </source>
</evidence>
<evidence type="ECO:0000313" key="1">
    <source>
        <dbReference type="EMBL" id="KAF2635193.1"/>
    </source>
</evidence>
<sequence>MATSQEGVQAEPTPLPNHLSFLELPGEIRNIIYDYTLNTHQPYQVPRRTGVPQNTGYKVYALNQQIFNESYSLMKYNATAYIPLLSGMAIDKIFTDICDEKWAQIPPVAVTLLQALRNWRNVHIHLHVPDLDLHTNRYLLQRLDSVMKILSAGKNSDPRKWGGKKKTVLLHLDHYFADNWKSEFSFLPSVVLFTIVRQMGKMDQVNWTIAYYIHAGTDNSPLSARWGVDRVNEFSELRRMRRDYNNINIRPEIYGEGEWKHLQFPPDFLDVVTNEISEASEQWPSYGVELHGEEGALRRAAARNAVN</sequence>
<dbReference type="AlphaFoldDB" id="A0A6A6RJH7"/>
<organism evidence="1 2">
    <name type="scientific">Massarina eburnea CBS 473.64</name>
    <dbReference type="NCBI Taxonomy" id="1395130"/>
    <lineage>
        <taxon>Eukaryota</taxon>
        <taxon>Fungi</taxon>
        <taxon>Dikarya</taxon>
        <taxon>Ascomycota</taxon>
        <taxon>Pezizomycotina</taxon>
        <taxon>Dothideomycetes</taxon>
        <taxon>Pleosporomycetidae</taxon>
        <taxon>Pleosporales</taxon>
        <taxon>Massarineae</taxon>
        <taxon>Massarinaceae</taxon>
        <taxon>Massarina</taxon>
    </lineage>
</organism>
<proteinExistence type="predicted"/>
<gene>
    <name evidence="1" type="ORF">P280DRAFT_197452</name>
</gene>
<reference evidence="1" key="1">
    <citation type="journal article" date="2020" name="Stud. Mycol.">
        <title>101 Dothideomycetes genomes: a test case for predicting lifestyles and emergence of pathogens.</title>
        <authorList>
            <person name="Haridas S."/>
            <person name="Albert R."/>
            <person name="Binder M."/>
            <person name="Bloem J."/>
            <person name="Labutti K."/>
            <person name="Salamov A."/>
            <person name="Andreopoulos B."/>
            <person name="Baker S."/>
            <person name="Barry K."/>
            <person name="Bills G."/>
            <person name="Bluhm B."/>
            <person name="Cannon C."/>
            <person name="Castanera R."/>
            <person name="Culley D."/>
            <person name="Daum C."/>
            <person name="Ezra D."/>
            <person name="Gonzalez J."/>
            <person name="Henrissat B."/>
            <person name="Kuo A."/>
            <person name="Liang C."/>
            <person name="Lipzen A."/>
            <person name="Lutzoni F."/>
            <person name="Magnuson J."/>
            <person name="Mondo S."/>
            <person name="Nolan M."/>
            <person name="Ohm R."/>
            <person name="Pangilinan J."/>
            <person name="Park H.-J."/>
            <person name="Ramirez L."/>
            <person name="Alfaro M."/>
            <person name="Sun H."/>
            <person name="Tritt A."/>
            <person name="Yoshinaga Y."/>
            <person name="Zwiers L.-H."/>
            <person name="Turgeon B."/>
            <person name="Goodwin S."/>
            <person name="Spatafora J."/>
            <person name="Crous P."/>
            <person name="Grigoriev I."/>
        </authorList>
    </citation>
    <scope>NUCLEOTIDE SEQUENCE</scope>
    <source>
        <strain evidence="1">CBS 473.64</strain>
    </source>
</reference>
<accession>A0A6A6RJH7</accession>
<dbReference type="EMBL" id="MU006809">
    <property type="protein sequence ID" value="KAF2635193.1"/>
    <property type="molecule type" value="Genomic_DNA"/>
</dbReference>
<keyword evidence="2" id="KW-1185">Reference proteome</keyword>
<name>A0A6A6RJH7_9PLEO</name>
<dbReference type="OrthoDB" id="3673440at2759"/>
<protein>
    <submittedName>
        <fullName evidence="1">Uncharacterized protein</fullName>
    </submittedName>
</protein>
<dbReference type="Proteomes" id="UP000799753">
    <property type="component" value="Unassembled WGS sequence"/>
</dbReference>